<evidence type="ECO:0000256" key="1">
    <source>
        <dbReference type="ARBA" id="ARBA00004123"/>
    </source>
</evidence>
<dbReference type="SUPFAM" id="SSF57667">
    <property type="entry name" value="beta-beta-alpha zinc fingers"/>
    <property type="match status" value="2"/>
</dbReference>
<evidence type="ECO:0000313" key="14">
    <source>
        <dbReference type="EMBL" id="CAH1249556.1"/>
    </source>
</evidence>
<comment type="similarity">
    <text evidence="10">Belongs to the Sp1 C2H2-type zinc-finger protein family.</text>
</comment>
<evidence type="ECO:0000256" key="8">
    <source>
        <dbReference type="ARBA" id="ARBA00023163"/>
    </source>
</evidence>
<feature type="compositionally biased region" description="Acidic residues" evidence="12">
    <location>
        <begin position="700"/>
        <end position="715"/>
    </location>
</feature>
<accession>A0A8J9Z901</accession>
<dbReference type="GO" id="GO:0005634">
    <property type="term" value="C:nucleus"/>
    <property type="evidence" value="ECO:0007669"/>
    <property type="project" value="UniProtKB-SubCell"/>
</dbReference>
<dbReference type="FunFam" id="3.30.160.60:FF:000026">
    <property type="entry name" value="Transcription factor Sp3"/>
    <property type="match status" value="1"/>
</dbReference>
<feature type="compositionally biased region" description="Low complexity" evidence="12">
    <location>
        <begin position="661"/>
        <end position="675"/>
    </location>
</feature>
<dbReference type="GO" id="GO:0008270">
    <property type="term" value="F:zinc ion binding"/>
    <property type="evidence" value="ECO:0007669"/>
    <property type="project" value="UniProtKB-KW"/>
</dbReference>
<feature type="region of interest" description="Disordered" evidence="12">
    <location>
        <begin position="520"/>
        <end position="544"/>
    </location>
</feature>
<keyword evidence="3" id="KW-0677">Repeat</keyword>
<dbReference type="EMBL" id="OV696702">
    <property type="protein sequence ID" value="CAH1249556.1"/>
    <property type="molecule type" value="Genomic_DNA"/>
</dbReference>
<dbReference type="Pfam" id="PF00096">
    <property type="entry name" value="zf-C2H2"/>
    <property type="match status" value="3"/>
</dbReference>
<dbReference type="SMART" id="SM00355">
    <property type="entry name" value="ZnF_C2H2"/>
    <property type="match status" value="3"/>
</dbReference>
<evidence type="ECO:0000256" key="7">
    <source>
        <dbReference type="ARBA" id="ARBA00023125"/>
    </source>
</evidence>
<dbReference type="InterPro" id="IPR036236">
    <property type="entry name" value="Znf_C2H2_sf"/>
</dbReference>
<evidence type="ECO:0000256" key="2">
    <source>
        <dbReference type="ARBA" id="ARBA00022723"/>
    </source>
</evidence>
<dbReference type="PROSITE" id="PS00028">
    <property type="entry name" value="ZINC_FINGER_C2H2_1"/>
    <property type="match status" value="3"/>
</dbReference>
<keyword evidence="2" id="KW-0479">Metal-binding</keyword>
<protein>
    <submittedName>
        <fullName evidence="14">SP4 protein</fullName>
    </submittedName>
</protein>
<keyword evidence="5" id="KW-0862">Zinc</keyword>
<comment type="subcellular location">
    <subcellularLocation>
        <location evidence="1">Nucleus</location>
    </subcellularLocation>
</comment>
<dbReference type="PANTHER" id="PTHR23235">
    <property type="entry name" value="KRUEPPEL-LIKE TRANSCRIPTION FACTOR"/>
    <property type="match status" value="1"/>
</dbReference>
<name>A0A8J9Z901_BRALA</name>
<feature type="region of interest" description="Disordered" evidence="12">
    <location>
        <begin position="643"/>
        <end position="722"/>
    </location>
</feature>
<dbReference type="PROSITE" id="PS50157">
    <property type="entry name" value="ZINC_FINGER_C2H2_2"/>
    <property type="match status" value="3"/>
</dbReference>
<dbReference type="GO" id="GO:0000981">
    <property type="term" value="F:DNA-binding transcription factor activity, RNA polymerase II-specific"/>
    <property type="evidence" value="ECO:0007669"/>
    <property type="project" value="TreeGrafter"/>
</dbReference>
<dbReference type="PANTHER" id="PTHR23235:SF165">
    <property type="entry name" value="TRANSCRIPTION FACTOR BTD"/>
    <property type="match status" value="1"/>
</dbReference>
<feature type="domain" description="C2H2-type" evidence="13">
    <location>
        <begin position="600"/>
        <end position="629"/>
    </location>
</feature>
<gene>
    <name evidence="14" type="primary">SP4</name>
    <name evidence="14" type="ORF">BLAG_LOCUS10613</name>
</gene>
<dbReference type="InterPro" id="IPR013087">
    <property type="entry name" value="Znf_C2H2_type"/>
</dbReference>
<dbReference type="AlphaFoldDB" id="A0A8J9Z901"/>
<dbReference type="Proteomes" id="UP000838412">
    <property type="component" value="Chromosome 17"/>
</dbReference>
<keyword evidence="6" id="KW-0805">Transcription regulation</keyword>
<feature type="domain" description="C2H2-type" evidence="13">
    <location>
        <begin position="630"/>
        <end position="657"/>
    </location>
</feature>
<sequence length="1138" mass="120384">MQSHSACVHFCSRRTVSSGLPYSRCPCNPSLRVALKRRRRIALKLLLLLLRCHSRGGCLPGLKNNRNFPLSSAFPTPLPRICVRKGSPFAPTMADRSDKTPSMAALALRRNQGDYLQPNSSSQDIQPSPLALLAATCSKIGSPAEAAATSSTPAVVKYAGQAPGQMIYPQIVMNDQQQQQQQQQVLLQQQPAISIQNNGWIVHVTNAGAKTVMTSNTMSSGDVTTTTTSVPATPTKGQGIVLGPAIMPHTGGVPTQYATLALPIQNQGLVPTATTQGPIAYSVIPTVQTVDGQSGTQMYTPISESNIIAAAGSIAQIRPVLASPTTTTASSAAQGMMVQVPVVSPAAMATANQAIASQAKGSTSGSETVNTVQTQTTPLTVQSLQGLQNLQNIQIQSLQNAAGTIMQPVLLRAPGGNAGNWGMVQLQQLQQVQNVQTSQGTTTLPAGQTLIAAVANNTAIPINTGTAAQIPPMSPQTINVGALSNAGIVAAGQQTNQEASEALKMAVQAQNLTVNPAQVQQVSQQQVSQSGQSSPEESPQGRRLRRVACSCPNCREGDGRGNGDSKKKQHICHIAGCGKVYGKTSHLRAHLRWHTGERPFVCNWLFCGKRFTRSDELQRHRRTHTGEKRFTCPDCSKKFMRSDHLSKHIKTHQNKKSQPQNGTATPTINTNNNNNGQGGPGDNSPSAEALVVADTSMDGGQDDDDDDDDDEMQVEEEPKVDSLPIAAHLNLTNMQVTQQLAQHGTVKTPTLQTQQGNPREAKHGLQQITQVRVHQLAQPGVSSPNTVAQLAQARVQQLLSQVSSPQVTQAAVAQMTQAGLNQPIQAGTQQVTQISQAGTTQLSQAGVAHIHQPTLAQVAQLQGGNPQGNQGLTQVTPAMLQQAGLQQVTQGGLQQVGFQQVQQAGLQQVGLQQVQQPTQATQAMLQQGATTQGLIQTSQGLVQASQGLQIQGQQLAQMVQGQGYIQQHGNLQQVIAAQGVPQQGLIQATNQFGQIITLPQSVLQSLSQPLMQTVLQQATPQAFQHGITQGSIAQVIAQSGQVVSQPVNLMGQPLTQFVTQPIQSQVTNQFGQPITGQLTNSLGQVVGNQIAVQQAVAQSQSAATTVQQQQTEVSQAQLPQHLSRLTAGSKAEASEASK</sequence>
<evidence type="ECO:0000313" key="15">
    <source>
        <dbReference type="Proteomes" id="UP000838412"/>
    </source>
</evidence>
<evidence type="ECO:0000256" key="6">
    <source>
        <dbReference type="ARBA" id="ARBA00023015"/>
    </source>
</evidence>
<dbReference type="GO" id="GO:0000978">
    <property type="term" value="F:RNA polymerase II cis-regulatory region sequence-specific DNA binding"/>
    <property type="evidence" value="ECO:0007669"/>
    <property type="project" value="TreeGrafter"/>
</dbReference>
<dbReference type="OrthoDB" id="1405595at2759"/>
<dbReference type="FunFam" id="3.30.160.60:FF:000014">
    <property type="entry name" value="Transcription factor Sp3"/>
    <property type="match status" value="1"/>
</dbReference>
<dbReference type="Gene3D" id="3.30.160.60">
    <property type="entry name" value="Classic Zinc Finger"/>
    <property type="match status" value="3"/>
</dbReference>
<keyword evidence="9" id="KW-0539">Nucleus</keyword>
<evidence type="ECO:0000256" key="11">
    <source>
        <dbReference type="PROSITE-ProRule" id="PRU00042"/>
    </source>
</evidence>
<evidence type="ECO:0000256" key="10">
    <source>
        <dbReference type="ARBA" id="ARBA00038409"/>
    </source>
</evidence>
<evidence type="ECO:0000256" key="3">
    <source>
        <dbReference type="ARBA" id="ARBA00022737"/>
    </source>
</evidence>
<keyword evidence="4 11" id="KW-0863">Zinc-finger</keyword>
<keyword evidence="7" id="KW-0238">DNA-binding</keyword>
<organism evidence="14 15">
    <name type="scientific">Branchiostoma lanceolatum</name>
    <name type="common">Common lancelet</name>
    <name type="synonym">Amphioxus lanceolatum</name>
    <dbReference type="NCBI Taxonomy" id="7740"/>
    <lineage>
        <taxon>Eukaryota</taxon>
        <taxon>Metazoa</taxon>
        <taxon>Chordata</taxon>
        <taxon>Cephalochordata</taxon>
        <taxon>Leptocardii</taxon>
        <taxon>Amphioxiformes</taxon>
        <taxon>Branchiostomatidae</taxon>
        <taxon>Branchiostoma</taxon>
    </lineage>
</organism>
<evidence type="ECO:0000256" key="5">
    <source>
        <dbReference type="ARBA" id="ARBA00022833"/>
    </source>
</evidence>
<keyword evidence="15" id="KW-1185">Reference proteome</keyword>
<feature type="region of interest" description="Disordered" evidence="12">
    <location>
        <begin position="1115"/>
        <end position="1138"/>
    </location>
</feature>
<proteinExistence type="inferred from homology"/>
<reference evidence="14" key="1">
    <citation type="submission" date="2022-01" db="EMBL/GenBank/DDBJ databases">
        <authorList>
            <person name="Braso-Vives M."/>
        </authorList>
    </citation>
    <scope>NUCLEOTIDE SEQUENCE</scope>
</reference>
<evidence type="ECO:0000256" key="4">
    <source>
        <dbReference type="ARBA" id="ARBA00022771"/>
    </source>
</evidence>
<evidence type="ECO:0000256" key="12">
    <source>
        <dbReference type="SAM" id="MobiDB-lite"/>
    </source>
</evidence>
<feature type="compositionally biased region" description="Low complexity" evidence="12">
    <location>
        <begin position="520"/>
        <end position="538"/>
    </location>
</feature>
<feature type="domain" description="C2H2-type" evidence="13">
    <location>
        <begin position="570"/>
        <end position="599"/>
    </location>
</feature>
<evidence type="ECO:0000256" key="9">
    <source>
        <dbReference type="ARBA" id="ARBA00023242"/>
    </source>
</evidence>
<evidence type="ECO:0000259" key="13">
    <source>
        <dbReference type="PROSITE" id="PS50157"/>
    </source>
</evidence>
<keyword evidence="8" id="KW-0804">Transcription</keyword>